<dbReference type="Pfam" id="PF00990">
    <property type="entry name" value="GGDEF"/>
    <property type="match status" value="1"/>
</dbReference>
<dbReference type="Proteomes" id="UP000247555">
    <property type="component" value="Unassembled WGS sequence"/>
</dbReference>
<sequence length="942" mass="104652">MREAIELLCAQVGADYGAFRADAFCPDYQIQDDRCLSRCPMSESGMPLCQTIPALGHWLLQQPERMCEVFVLSPFFDGQHSFQTAALAVLRVPGQGAALLCVAHRDSAYHWSEAERDALATLVGVFSLLHQRDQAMALATQVEGHERELMAASSDAMLIHDRQRVLFANPACARLVGHESADALLDAPLSSLLHADDLPVLRDQVHAVLSSDTCSEHRWQARLLRRDGPELPVEVSSHRLNFHGRHAVWTTLRDQSAWHDLTRQLHLSETYLDQVLRQLPVILWAVDGDNRFTLCVGTGLRGLPANLTPVVGARVQDCLASLPDFPFQIERARKGERFSALRRFGERLWLETHYTPMPDEQGRPGVIGMSFDVSDREQAAEQLQLSAQVFQHSGEGIVITDTNGKIIALNRAFERITGYTAQEAVGHTPALLASGRQDGNFYRDMWASLHEQGRWSGEIWNRRKSGEVYPEWLSITAIRNAEGAIHRFIGIFTDMTSRKEKERAIYQLANYDSLTLLPNRHLFNERARLALAAELAHGGSAAMLFVDLDGFKLVNDITGPHAGDALLVAMARRLHSCLDDDATLARLESDHFLILAPSVGGGESWRPLVERLLDAVRQPCTVDGAANVHLSASIGVSCFPYDADTVEVLAQQAESAMQEAKALGGDNFALFKPDLSERAAERFNLFNALKHAHGRDEFRLYVQPQFRLSDGKLIGGEALIRWQHPQWGLVSPARFIPVAEDTHLIRDISDWVLNEACRQRASWPAWTFEGEPLTIAINLSAVHFQDPGLPGKVQEALARYRLDARCLELEVTERTVMGDIKAIIAILSELKRIGVRLAIDDFGTGYSSLSYLRHFPIDRLKIDRSFVTDIASDTSAAAIVDTILNLARNLGLSVIAEGVETREQLALLTQRGCDEAQGYLLGYPSPEAEFIKRFLTPPAPAA</sequence>
<organism evidence="5 6">
    <name type="scientific">Rivihabitans pingtungensis</name>
    <dbReference type="NCBI Taxonomy" id="1054498"/>
    <lineage>
        <taxon>Bacteria</taxon>
        <taxon>Pseudomonadati</taxon>
        <taxon>Pseudomonadota</taxon>
        <taxon>Betaproteobacteria</taxon>
        <taxon>Neisseriales</taxon>
        <taxon>Aquaspirillaceae</taxon>
        <taxon>Rivihabitans</taxon>
    </lineage>
</organism>
<evidence type="ECO:0000313" key="5">
    <source>
        <dbReference type="EMBL" id="PXX82058.1"/>
    </source>
</evidence>
<dbReference type="Pfam" id="PF13426">
    <property type="entry name" value="PAS_9"/>
    <property type="match status" value="1"/>
</dbReference>
<dbReference type="PROSITE" id="PS50887">
    <property type="entry name" value="GGDEF"/>
    <property type="match status" value="1"/>
</dbReference>
<dbReference type="PROSITE" id="PS50883">
    <property type="entry name" value="EAL"/>
    <property type="match status" value="1"/>
</dbReference>
<dbReference type="PANTHER" id="PTHR44757">
    <property type="entry name" value="DIGUANYLATE CYCLASE DGCP"/>
    <property type="match status" value="1"/>
</dbReference>
<dbReference type="Pfam" id="PF13188">
    <property type="entry name" value="PAS_8"/>
    <property type="match status" value="1"/>
</dbReference>
<feature type="domain" description="GGDEF" evidence="4">
    <location>
        <begin position="539"/>
        <end position="673"/>
    </location>
</feature>
<dbReference type="InterPro" id="IPR035919">
    <property type="entry name" value="EAL_sf"/>
</dbReference>
<dbReference type="SMART" id="SM00086">
    <property type="entry name" value="PAC"/>
    <property type="match status" value="2"/>
</dbReference>
<dbReference type="InterPro" id="IPR001610">
    <property type="entry name" value="PAC"/>
</dbReference>
<dbReference type="NCBIfam" id="TIGR00229">
    <property type="entry name" value="sensory_box"/>
    <property type="match status" value="3"/>
</dbReference>
<dbReference type="Gene3D" id="3.20.20.450">
    <property type="entry name" value="EAL domain"/>
    <property type="match status" value="1"/>
</dbReference>
<dbReference type="EMBL" id="QJKI01000001">
    <property type="protein sequence ID" value="PXX82058.1"/>
    <property type="molecule type" value="Genomic_DNA"/>
</dbReference>
<feature type="domain" description="PAS" evidence="1">
    <location>
        <begin position="382"/>
        <end position="428"/>
    </location>
</feature>
<dbReference type="InterPro" id="IPR000014">
    <property type="entry name" value="PAS"/>
</dbReference>
<dbReference type="NCBIfam" id="TIGR00254">
    <property type="entry name" value="GGDEF"/>
    <property type="match status" value="1"/>
</dbReference>
<dbReference type="SUPFAM" id="SSF55073">
    <property type="entry name" value="Nucleotide cyclase"/>
    <property type="match status" value="1"/>
</dbReference>
<dbReference type="InterPro" id="IPR000700">
    <property type="entry name" value="PAS-assoc_C"/>
</dbReference>
<dbReference type="SUPFAM" id="SSF55785">
    <property type="entry name" value="PYP-like sensor domain (PAS domain)"/>
    <property type="match status" value="3"/>
</dbReference>
<dbReference type="CDD" id="cd01949">
    <property type="entry name" value="GGDEF"/>
    <property type="match status" value="1"/>
</dbReference>
<dbReference type="SMART" id="SM00052">
    <property type="entry name" value="EAL"/>
    <property type="match status" value="1"/>
</dbReference>
<evidence type="ECO:0000259" key="3">
    <source>
        <dbReference type="PROSITE" id="PS50883"/>
    </source>
</evidence>
<feature type="domain" description="PAC" evidence="2">
    <location>
        <begin position="455"/>
        <end position="507"/>
    </location>
</feature>
<gene>
    <name evidence="5" type="ORF">DFR34_101291</name>
</gene>
<dbReference type="PROSITE" id="PS50113">
    <property type="entry name" value="PAC"/>
    <property type="match status" value="2"/>
</dbReference>
<dbReference type="CDD" id="cd01948">
    <property type="entry name" value="EAL"/>
    <property type="match status" value="1"/>
</dbReference>
<dbReference type="CDD" id="cd00130">
    <property type="entry name" value="PAS"/>
    <property type="match status" value="2"/>
</dbReference>
<dbReference type="SMART" id="SM00091">
    <property type="entry name" value="PAS"/>
    <property type="match status" value="3"/>
</dbReference>
<evidence type="ECO:0000259" key="4">
    <source>
        <dbReference type="PROSITE" id="PS50887"/>
    </source>
</evidence>
<dbReference type="FunFam" id="3.20.20.450:FF:000001">
    <property type="entry name" value="Cyclic di-GMP phosphodiesterase yahA"/>
    <property type="match status" value="1"/>
</dbReference>
<accession>A0A318KYT1</accession>
<name>A0A318KYT1_9NEIS</name>
<feature type="domain" description="PAS" evidence="1">
    <location>
        <begin position="164"/>
        <end position="212"/>
    </location>
</feature>
<evidence type="ECO:0000313" key="6">
    <source>
        <dbReference type="Proteomes" id="UP000247555"/>
    </source>
</evidence>
<comment type="caution">
    <text evidence="5">The sequence shown here is derived from an EMBL/GenBank/DDBJ whole genome shotgun (WGS) entry which is preliminary data.</text>
</comment>
<evidence type="ECO:0000259" key="2">
    <source>
        <dbReference type="PROSITE" id="PS50113"/>
    </source>
</evidence>
<reference evidence="5 6" key="1">
    <citation type="submission" date="2018-05" db="EMBL/GenBank/DDBJ databases">
        <title>Genomic Encyclopedia of Type Strains, Phase IV (KMG-IV): sequencing the most valuable type-strain genomes for metagenomic binning, comparative biology and taxonomic classification.</title>
        <authorList>
            <person name="Goeker M."/>
        </authorList>
    </citation>
    <scope>NUCLEOTIDE SEQUENCE [LARGE SCALE GENOMIC DNA]</scope>
    <source>
        <strain evidence="5 6">DSM 29661</strain>
    </source>
</reference>
<dbReference type="InterPro" id="IPR043128">
    <property type="entry name" value="Rev_trsase/Diguanyl_cyclase"/>
</dbReference>
<dbReference type="InterPro" id="IPR001633">
    <property type="entry name" value="EAL_dom"/>
</dbReference>
<keyword evidence="6" id="KW-1185">Reference proteome</keyword>
<dbReference type="AlphaFoldDB" id="A0A318KYT1"/>
<feature type="domain" description="PAC" evidence="2">
    <location>
        <begin position="334"/>
        <end position="385"/>
    </location>
</feature>
<dbReference type="InterPro" id="IPR052155">
    <property type="entry name" value="Biofilm_reg_signaling"/>
</dbReference>
<feature type="domain" description="EAL" evidence="3">
    <location>
        <begin position="682"/>
        <end position="938"/>
    </location>
</feature>
<dbReference type="SMART" id="SM00267">
    <property type="entry name" value="GGDEF"/>
    <property type="match status" value="1"/>
</dbReference>
<dbReference type="InterPro" id="IPR029787">
    <property type="entry name" value="Nucleotide_cyclase"/>
</dbReference>
<proteinExistence type="predicted"/>
<dbReference type="PROSITE" id="PS50112">
    <property type="entry name" value="PAS"/>
    <property type="match status" value="2"/>
</dbReference>
<dbReference type="Gene3D" id="3.30.450.20">
    <property type="entry name" value="PAS domain"/>
    <property type="match status" value="3"/>
</dbReference>
<dbReference type="InterPro" id="IPR000160">
    <property type="entry name" value="GGDEF_dom"/>
</dbReference>
<dbReference type="Gene3D" id="3.30.70.270">
    <property type="match status" value="1"/>
</dbReference>
<dbReference type="Pfam" id="PF00563">
    <property type="entry name" value="EAL"/>
    <property type="match status" value="1"/>
</dbReference>
<dbReference type="InterPro" id="IPR035965">
    <property type="entry name" value="PAS-like_dom_sf"/>
</dbReference>
<dbReference type="SUPFAM" id="SSF141868">
    <property type="entry name" value="EAL domain-like"/>
    <property type="match status" value="1"/>
</dbReference>
<protein>
    <submittedName>
        <fullName evidence="5">PAS domain S-box-containing protein/diguanylate cyclase (GGDEF)-like protein</fullName>
    </submittedName>
</protein>
<evidence type="ECO:0000259" key="1">
    <source>
        <dbReference type="PROSITE" id="PS50112"/>
    </source>
</evidence>
<dbReference type="PANTHER" id="PTHR44757:SF2">
    <property type="entry name" value="BIOFILM ARCHITECTURE MAINTENANCE PROTEIN MBAA"/>
    <property type="match status" value="1"/>
</dbReference>